<dbReference type="Gene3D" id="3.30.460.90">
    <property type="match status" value="1"/>
</dbReference>
<sequence>MFKLEVPRIELEEYYETGAFYRVKFKRIPRGNPLSHFLEGEVLSATKVLSKFRELIKEEVKEIKEKMDQLFLCFNVCEQIQMSPWRRKNQEALL</sequence>
<dbReference type="AlphaFoldDB" id="A6I1J7"/>
<evidence type="ECO:0000259" key="1">
    <source>
        <dbReference type="Pfam" id="PF03281"/>
    </source>
</evidence>
<dbReference type="Pfam" id="PF03281">
    <property type="entry name" value="Mab-21"/>
    <property type="match status" value="1"/>
</dbReference>
<dbReference type="EMBL" id="CH473954">
    <property type="protein sequence ID" value="EDL77731.1"/>
    <property type="molecule type" value="Genomic_DNA"/>
</dbReference>
<gene>
    <name evidence="2" type="ORF">rCG_25911</name>
</gene>
<dbReference type="PANTHER" id="PTHR10656:SF35">
    <property type="entry name" value="CYCLIC GMP-AMP SYNTHASE"/>
    <property type="match status" value="1"/>
</dbReference>
<protein>
    <submittedName>
        <fullName evidence="2">RCG25911, isoform CRA_b</fullName>
    </submittedName>
</protein>
<name>A6I1J7_RAT</name>
<reference evidence="2 3" key="1">
    <citation type="submission" date="2005-09" db="EMBL/GenBank/DDBJ databases">
        <authorList>
            <person name="Mural R.J."/>
            <person name="Li P.W."/>
            <person name="Adams M.D."/>
            <person name="Amanatides P.G."/>
            <person name="Baden-Tillson H."/>
            <person name="Barnstead M."/>
            <person name="Chin S.H."/>
            <person name="Dew I."/>
            <person name="Evans C.A."/>
            <person name="Ferriera S."/>
            <person name="Flanigan M."/>
            <person name="Fosler C."/>
            <person name="Glodek A."/>
            <person name="Gu Z."/>
            <person name="Holt R.A."/>
            <person name="Jennings D."/>
            <person name="Kraft C.L."/>
            <person name="Lu F."/>
            <person name="Nguyen T."/>
            <person name="Nusskern D.R."/>
            <person name="Pfannkoch C.M."/>
            <person name="Sitter C."/>
            <person name="Sutton G.G."/>
            <person name="Venter J.C."/>
            <person name="Wang Z."/>
            <person name="Woodage T."/>
            <person name="Zheng X.H."/>
            <person name="Zhong F."/>
        </authorList>
    </citation>
    <scope>NUCLEOTIDE SEQUENCE [LARGE SCALE GENOMIC DNA]</scope>
    <source>
        <strain>BN</strain>
        <strain evidence="3">Sprague-Dawley</strain>
    </source>
</reference>
<feature type="domain" description="Mab-21-like nucleotidyltransferase" evidence="1">
    <location>
        <begin position="1"/>
        <end position="65"/>
    </location>
</feature>
<dbReference type="PANTHER" id="PTHR10656">
    <property type="entry name" value="CELL FATE DETERMINING PROTEIN MAB21-RELATED"/>
    <property type="match status" value="1"/>
</dbReference>
<accession>A6I1J7</accession>
<organism evidence="2 3">
    <name type="scientific">Rattus norvegicus</name>
    <name type="common">Rat</name>
    <dbReference type="NCBI Taxonomy" id="10116"/>
    <lineage>
        <taxon>Eukaryota</taxon>
        <taxon>Metazoa</taxon>
        <taxon>Chordata</taxon>
        <taxon>Craniata</taxon>
        <taxon>Vertebrata</taxon>
        <taxon>Euteleostomi</taxon>
        <taxon>Mammalia</taxon>
        <taxon>Eutheria</taxon>
        <taxon>Euarchontoglires</taxon>
        <taxon>Glires</taxon>
        <taxon>Rodentia</taxon>
        <taxon>Myomorpha</taxon>
        <taxon>Muroidea</taxon>
        <taxon>Muridae</taxon>
        <taxon>Murinae</taxon>
        <taxon>Rattus</taxon>
    </lineage>
</organism>
<dbReference type="Proteomes" id="UP000234681">
    <property type="component" value="Chromosome 8"/>
</dbReference>
<evidence type="ECO:0000313" key="3">
    <source>
        <dbReference type="Proteomes" id="UP000234681"/>
    </source>
</evidence>
<dbReference type="InterPro" id="IPR046903">
    <property type="entry name" value="Mab-21-like_nuc_Trfase"/>
</dbReference>
<proteinExistence type="predicted"/>
<evidence type="ECO:0000313" key="2">
    <source>
        <dbReference type="EMBL" id="EDL77731.1"/>
    </source>
</evidence>